<feature type="region of interest" description="Disordered" evidence="7">
    <location>
        <begin position="32"/>
        <end position="115"/>
    </location>
</feature>
<organism evidence="11 12">
    <name type="scientific">Xenopus tropicalis</name>
    <name type="common">Western clawed frog</name>
    <name type="synonym">Silurana tropicalis</name>
    <dbReference type="NCBI Taxonomy" id="8364"/>
    <lineage>
        <taxon>Eukaryota</taxon>
        <taxon>Metazoa</taxon>
        <taxon>Chordata</taxon>
        <taxon>Craniata</taxon>
        <taxon>Vertebrata</taxon>
        <taxon>Euteleostomi</taxon>
        <taxon>Amphibia</taxon>
        <taxon>Batrachia</taxon>
        <taxon>Anura</taxon>
        <taxon>Pipoidea</taxon>
        <taxon>Pipidae</taxon>
        <taxon>Xenopodinae</taxon>
        <taxon>Xenopus</taxon>
        <taxon>Silurana</taxon>
    </lineage>
</organism>
<dbReference type="InterPro" id="IPR036364">
    <property type="entry name" value="SEA_dom_sf"/>
</dbReference>
<dbReference type="RefSeq" id="XP_031752386.1">
    <property type="nucleotide sequence ID" value="XM_031896526.1"/>
</dbReference>
<dbReference type="CDD" id="cd00054">
    <property type="entry name" value="EGF_CA"/>
    <property type="match status" value="2"/>
</dbReference>
<evidence type="ECO:0000313" key="12">
    <source>
        <dbReference type="RefSeq" id="XP_031752386.1"/>
    </source>
</evidence>
<feature type="region of interest" description="Disordered" evidence="7">
    <location>
        <begin position="130"/>
        <end position="179"/>
    </location>
</feature>
<dbReference type="AlphaFoldDB" id="A0A8J1J6V2"/>
<feature type="domain" description="EGF-like" evidence="10">
    <location>
        <begin position="600"/>
        <end position="638"/>
    </location>
</feature>
<dbReference type="Pfam" id="PF07645">
    <property type="entry name" value="EGF_CA"/>
    <property type="match status" value="2"/>
</dbReference>
<keyword evidence="2" id="KW-0732">Signal</keyword>
<feature type="domain" description="EGF-like" evidence="10">
    <location>
        <begin position="426"/>
        <end position="464"/>
    </location>
</feature>
<dbReference type="SMART" id="SM00181">
    <property type="entry name" value="EGF"/>
    <property type="match status" value="4"/>
</dbReference>
<dbReference type="InterPro" id="IPR009030">
    <property type="entry name" value="Growth_fac_rcpt_cys_sf"/>
</dbReference>
<dbReference type="Gene3D" id="2.10.25.10">
    <property type="entry name" value="Laminin"/>
    <property type="match status" value="4"/>
</dbReference>
<evidence type="ECO:0000259" key="9">
    <source>
        <dbReference type="PROSITE" id="PS50024"/>
    </source>
</evidence>
<keyword evidence="8" id="KW-0472">Membrane</keyword>
<dbReference type="Pfam" id="PF01390">
    <property type="entry name" value="SEA"/>
    <property type="match status" value="2"/>
</dbReference>
<keyword evidence="5" id="KW-0325">Glycoprotein</keyword>
<feature type="transmembrane region" description="Helical" evidence="8">
    <location>
        <begin position="834"/>
        <end position="862"/>
    </location>
</feature>
<dbReference type="InterPro" id="IPR000742">
    <property type="entry name" value="EGF"/>
</dbReference>
<evidence type="ECO:0000256" key="7">
    <source>
        <dbReference type="SAM" id="MobiDB-lite"/>
    </source>
</evidence>
<dbReference type="InterPro" id="IPR001881">
    <property type="entry name" value="EGF-like_Ca-bd_dom"/>
</dbReference>
<dbReference type="GeneID" id="116408745"/>
<dbReference type="InterPro" id="IPR049883">
    <property type="entry name" value="NOTCH1_EGF-like"/>
</dbReference>
<dbReference type="OMA" id="SSTTMCI"/>
<feature type="domain" description="SEA" evidence="9">
    <location>
        <begin position="270"/>
        <end position="384"/>
    </location>
</feature>
<dbReference type="PANTHER" id="PTHR24042">
    <property type="entry name" value="NEL HOMOLOG"/>
    <property type="match status" value="1"/>
</dbReference>
<evidence type="ECO:0000256" key="1">
    <source>
        <dbReference type="ARBA" id="ARBA00022536"/>
    </source>
</evidence>
<dbReference type="InterPro" id="IPR000082">
    <property type="entry name" value="SEA_dom"/>
</dbReference>
<comment type="caution">
    <text evidence="6">Lacks conserved residue(s) required for the propagation of feature annotation.</text>
</comment>
<reference evidence="12" key="1">
    <citation type="submission" date="2025-08" db="UniProtKB">
        <authorList>
            <consortium name="RefSeq"/>
        </authorList>
    </citation>
    <scope>IDENTIFICATION</scope>
    <source>
        <strain evidence="12">Nigerian</strain>
        <tissue evidence="12">Liver and blood</tissue>
    </source>
</reference>
<dbReference type="InterPro" id="IPR051586">
    <property type="entry name" value="PKC-binding_NELL"/>
</dbReference>
<dbReference type="FunFam" id="2.10.25.10:FF:000038">
    <property type="entry name" value="Fibrillin 2"/>
    <property type="match status" value="2"/>
</dbReference>
<protein>
    <submittedName>
        <fullName evidence="12">Cell wall protein DAN4-like</fullName>
    </submittedName>
</protein>
<keyword evidence="4" id="KW-1015">Disulfide bond</keyword>
<accession>A0A8J1J6V2</accession>
<keyword evidence="8" id="KW-0812">Transmembrane</keyword>
<evidence type="ECO:0000256" key="8">
    <source>
        <dbReference type="SAM" id="Phobius"/>
    </source>
</evidence>
<dbReference type="SMART" id="SM00179">
    <property type="entry name" value="EGF_CA"/>
    <property type="match status" value="3"/>
</dbReference>
<dbReference type="GO" id="GO:0005509">
    <property type="term" value="F:calcium ion binding"/>
    <property type="evidence" value="ECO:0007669"/>
    <property type="project" value="InterPro"/>
</dbReference>
<dbReference type="Xenbase" id="XB-GENE-29094627">
    <property type="gene designation" value="LOC116408745"/>
</dbReference>
<evidence type="ECO:0000256" key="3">
    <source>
        <dbReference type="ARBA" id="ARBA00022737"/>
    </source>
</evidence>
<dbReference type="KEGG" id="xtr:116408745"/>
<dbReference type="PROSITE" id="PS50024">
    <property type="entry name" value="SEA"/>
    <property type="match status" value="1"/>
</dbReference>
<dbReference type="SUPFAM" id="SSF57184">
    <property type="entry name" value="Growth factor receptor domain"/>
    <property type="match status" value="1"/>
</dbReference>
<keyword evidence="1 6" id="KW-0245">EGF-like domain</keyword>
<dbReference type="AGR" id="Xenbase:XB-GENE-29094627"/>
<dbReference type="PANTHER" id="PTHR24042:SF5">
    <property type="entry name" value="EGF-LIKE CALCIUM-BINDING DOMAIN-CONTAINING PROTEIN"/>
    <property type="match status" value="1"/>
</dbReference>
<dbReference type="PROSITE" id="PS50026">
    <property type="entry name" value="EGF_3"/>
    <property type="match status" value="4"/>
</dbReference>
<dbReference type="PROSITE" id="PS00010">
    <property type="entry name" value="ASX_HYDROXYL"/>
    <property type="match status" value="2"/>
</dbReference>
<evidence type="ECO:0000313" key="11">
    <source>
        <dbReference type="Proteomes" id="UP000008143"/>
    </source>
</evidence>
<keyword evidence="8" id="KW-1133">Transmembrane helix</keyword>
<gene>
    <name evidence="12 13" type="primary">LOC116408745</name>
</gene>
<dbReference type="SUPFAM" id="SSF82671">
    <property type="entry name" value="SEA domain"/>
    <property type="match status" value="3"/>
</dbReference>
<dbReference type="InterPro" id="IPR000152">
    <property type="entry name" value="EGF-type_Asp/Asn_hydroxyl_site"/>
</dbReference>
<evidence type="ECO:0000256" key="6">
    <source>
        <dbReference type="PROSITE-ProRule" id="PRU00076"/>
    </source>
</evidence>
<evidence type="ECO:0000259" key="10">
    <source>
        <dbReference type="PROSITE" id="PS50026"/>
    </source>
</evidence>
<sequence>MAQSSTTQPVCICSTPLSTTITSALTSTTQSTSTTTSVTTTTASTTTQPTSTTTTTPTTVSSTSSTASSSTTTAVPTTTTQPKSTTTAVPTTASTTTSTASSSTTTSPTSSSTTMCICSTPSSTTITTALTTTTQPTSTTTTTVPTSATTATTAASTTTSLTSTSTTTPTTTSSTTTTTTISPCAQATVTIQLVQVSSDQIQVMPIGQNGPSGAQFNVTLSQNNSVVAMKTTSGPTVTFSGLSPASQYNITVKQLSCPNRADTTSSVTTAGRLFSAEARIVNTVYTADLGNPSSAAYQTFAASFIADIKNNVPASTKALLNNGRMLISITAIRNGSVIVDFNIATNTADNLTVSNVQQAFTSALTNSTTYTVDPTSYKFAVQNVCATVNPCSVYASCISINGTASCQCLSGFNDTSPSVPGTTCVDINECAASTNPCSSLANCTNTIGSYQCQCYPGIQDGNSSNPGQQCIDPAVCFNSATFCSQNTTCLDSKAAICANKLAVPSAIKFNSWTFTTDLYNRSSAAYANLSAQFTGGVVSAMRVQLSDSTFNITVVGFRPGSVIAYFMSTTQSSTLNASVIQAALTNVTKALISSNITNLLQNPCDPSVNPCSVYASCTSINGTASCQCLSGFNDTNPSAPGTNCTDINECAASTSPCSSLANCTNTIGSYQCQCYPGIQDGNPSNPGQQCIDPTACFNSATLCSSTNTCLSNTGTICANKKVIPFGIKFNGWTFTSDLYNQSSAAYASTAAQFTGSVVSGMRVTLSDSTFNITVVGFRPGSVIAYFIGTTQSSTLDTSTIQAALMNVVPLLVSSNITNMITYASTTTTNPDLCYGWRTATIVLGVFLGVAVILAAVFAALCYNMGSRLGHYKPSARRGDLGKTNTYH</sequence>
<keyword evidence="11" id="KW-1185">Reference proteome</keyword>
<dbReference type="OrthoDB" id="10040649at2759"/>
<dbReference type="InterPro" id="IPR018097">
    <property type="entry name" value="EGF_Ca-bd_CS"/>
</dbReference>
<proteinExistence type="predicted"/>
<evidence type="ECO:0000256" key="5">
    <source>
        <dbReference type="ARBA" id="ARBA00023180"/>
    </source>
</evidence>
<dbReference type="GO" id="GO:0071944">
    <property type="term" value="C:cell periphery"/>
    <property type="evidence" value="ECO:0007669"/>
    <property type="project" value="UniProtKB-ARBA"/>
</dbReference>
<feature type="domain" description="EGF-like" evidence="10">
    <location>
        <begin position="646"/>
        <end position="684"/>
    </location>
</feature>
<dbReference type="PROSITE" id="PS01187">
    <property type="entry name" value="EGF_CA"/>
    <property type="match status" value="2"/>
</dbReference>
<dbReference type="Proteomes" id="UP000008143">
    <property type="component" value="Chromosome 2"/>
</dbReference>
<evidence type="ECO:0000313" key="13">
    <source>
        <dbReference type="Xenbase" id="XB-GENE-29094627"/>
    </source>
</evidence>
<name>A0A8J1J6V2_XENTR</name>
<dbReference type="SUPFAM" id="SSF57196">
    <property type="entry name" value="EGF/Laminin"/>
    <property type="match status" value="2"/>
</dbReference>
<evidence type="ECO:0000256" key="4">
    <source>
        <dbReference type="ARBA" id="ARBA00023157"/>
    </source>
</evidence>
<dbReference type="SMART" id="SM00200">
    <property type="entry name" value="SEA"/>
    <property type="match status" value="3"/>
</dbReference>
<evidence type="ECO:0000256" key="2">
    <source>
        <dbReference type="ARBA" id="ARBA00022729"/>
    </source>
</evidence>
<feature type="domain" description="EGF-like" evidence="10">
    <location>
        <begin position="381"/>
        <end position="418"/>
    </location>
</feature>
<keyword evidence="3" id="KW-0677">Repeat</keyword>